<evidence type="ECO:0000313" key="2">
    <source>
        <dbReference type="EMBL" id="KAK4200871.1"/>
    </source>
</evidence>
<keyword evidence="1" id="KW-0175">Coiled coil</keyword>
<reference evidence="2" key="2">
    <citation type="submission" date="2023-05" db="EMBL/GenBank/DDBJ databases">
        <authorList>
            <consortium name="Lawrence Berkeley National Laboratory"/>
            <person name="Steindorff A."/>
            <person name="Hensen N."/>
            <person name="Bonometti L."/>
            <person name="Westerberg I."/>
            <person name="Brannstrom I.O."/>
            <person name="Guillou S."/>
            <person name="Cros-Aarteil S."/>
            <person name="Calhoun S."/>
            <person name="Haridas S."/>
            <person name="Kuo A."/>
            <person name="Mondo S."/>
            <person name="Pangilinan J."/>
            <person name="Riley R."/>
            <person name="Labutti K."/>
            <person name="Andreopoulos B."/>
            <person name="Lipzen A."/>
            <person name="Chen C."/>
            <person name="Yanf M."/>
            <person name="Daum C."/>
            <person name="Ng V."/>
            <person name="Clum A."/>
            <person name="Ohm R."/>
            <person name="Martin F."/>
            <person name="Silar P."/>
            <person name="Natvig D."/>
            <person name="Lalanne C."/>
            <person name="Gautier V."/>
            <person name="Ament-Velasquez S.L."/>
            <person name="Kruys A."/>
            <person name="Hutchinson M.I."/>
            <person name="Powell A.J."/>
            <person name="Barry K."/>
            <person name="Miller A.N."/>
            <person name="Grigoriev I.V."/>
            <person name="Debuchy R."/>
            <person name="Gladieux P."/>
            <person name="Thoren M.H."/>
            <person name="Johannesson H."/>
        </authorList>
    </citation>
    <scope>NUCLEOTIDE SEQUENCE</scope>
    <source>
        <strain evidence="2">CBS 315.58</strain>
    </source>
</reference>
<evidence type="ECO:0000256" key="1">
    <source>
        <dbReference type="SAM" id="Coils"/>
    </source>
</evidence>
<reference evidence="2" key="1">
    <citation type="journal article" date="2023" name="Mol. Phylogenet. Evol.">
        <title>Genome-scale phylogeny and comparative genomics of the fungal order Sordariales.</title>
        <authorList>
            <person name="Hensen N."/>
            <person name="Bonometti L."/>
            <person name="Westerberg I."/>
            <person name="Brannstrom I.O."/>
            <person name="Guillou S."/>
            <person name="Cros-Aarteil S."/>
            <person name="Calhoun S."/>
            <person name="Haridas S."/>
            <person name="Kuo A."/>
            <person name="Mondo S."/>
            <person name="Pangilinan J."/>
            <person name="Riley R."/>
            <person name="LaButti K."/>
            <person name="Andreopoulos B."/>
            <person name="Lipzen A."/>
            <person name="Chen C."/>
            <person name="Yan M."/>
            <person name="Daum C."/>
            <person name="Ng V."/>
            <person name="Clum A."/>
            <person name="Steindorff A."/>
            <person name="Ohm R.A."/>
            <person name="Martin F."/>
            <person name="Silar P."/>
            <person name="Natvig D.O."/>
            <person name="Lalanne C."/>
            <person name="Gautier V."/>
            <person name="Ament-Velasquez S.L."/>
            <person name="Kruys A."/>
            <person name="Hutchinson M.I."/>
            <person name="Powell A.J."/>
            <person name="Barry K."/>
            <person name="Miller A.N."/>
            <person name="Grigoriev I.V."/>
            <person name="Debuchy R."/>
            <person name="Gladieux P."/>
            <person name="Hiltunen Thoren M."/>
            <person name="Johannesson H."/>
        </authorList>
    </citation>
    <scope>NUCLEOTIDE SEQUENCE</scope>
    <source>
        <strain evidence="2">CBS 315.58</strain>
    </source>
</reference>
<protein>
    <submittedName>
        <fullName evidence="2">Uncharacterized protein</fullName>
    </submittedName>
</protein>
<dbReference type="EMBL" id="MU863914">
    <property type="protein sequence ID" value="KAK4200871.1"/>
    <property type="molecule type" value="Genomic_DNA"/>
</dbReference>
<dbReference type="Proteomes" id="UP001303160">
    <property type="component" value="Unassembled WGS sequence"/>
</dbReference>
<dbReference type="AlphaFoldDB" id="A0AAN7ATT0"/>
<gene>
    <name evidence="2" type="ORF">QBC40DRAFT_67393</name>
</gene>
<proteinExistence type="predicted"/>
<evidence type="ECO:0000313" key="3">
    <source>
        <dbReference type="Proteomes" id="UP001303160"/>
    </source>
</evidence>
<keyword evidence="3" id="KW-1185">Reference proteome</keyword>
<sequence length="461" mass="52130">MGEKKDLLPAWDKGRTDFGRFQLNLKAWCYVDPLEVHDITAKVAKFLHERQYVLLAEWQITVQEPTPQTPITPLAGRDGLTYLALNLTFMTTDGGPKKLASERWCRKRYNELASTLLRPSFEVSRKKIGIEFVTWDLTASWGWTPAFSLYWLLPGQRSSTAQSKTLPAHNIGYVLRDLLALPELGARDRSHDGCSRGAVLECIKHLLRKAQQELANVRQAASTTLKQSFAALDCDGCYCWKLQNITAAIQDNIKHAVASNASIQAIIHLLNQNVGISQSRFFLMRLLRYIFKKPKHLNVAVNDKAFKTKKQTMVGHATDFKILSKTVAGHIRLRGKDNRRKLVAEVQMAQTGTLEQTQLMSYFGLAAARIGEQAQHDAALDKVCGRYFAEFDIVVSDIEGLIQILDKEYAEKGEKMFRKKRSAVPEGTPRCKLEKMALAEKLYKLENDSDSELDVELNEKC</sequence>
<name>A0AAN7ATT0_9PEZI</name>
<accession>A0AAN7ATT0</accession>
<comment type="caution">
    <text evidence="2">The sequence shown here is derived from an EMBL/GenBank/DDBJ whole genome shotgun (WGS) entry which is preliminary data.</text>
</comment>
<organism evidence="2 3">
    <name type="scientific">Triangularia verruculosa</name>
    <dbReference type="NCBI Taxonomy" id="2587418"/>
    <lineage>
        <taxon>Eukaryota</taxon>
        <taxon>Fungi</taxon>
        <taxon>Dikarya</taxon>
        <taxon>Ascomycota</taxon>
        <taxon>Pezizomycotina</taxon>
        <taxon>Sordariomycetes</taxon>
        <taxon>Sordariomycetidae</taxon>
        <taxon>Sordariales</taxon>
        <taxon>Podosporaceae</taxon>
        <taxon>Triangularia</taxon>
    </lineage>
</organism>
<feature type="coiled-coil region" evidence="1">
    <location>
        <begin position="200"/>
        <end position="227"/>
    </location>
</feature>